<dbReference type="Proteomes" id="UP001231649">
    <property type="component" value="Chromosome 6"/>
</dbReference>
<gene>
    <name evidence="1" type="ORF">PYW08_015099</name>
</gene>
<dbReference type="EMBL" id="CM056782">
    <property type="protein sequence ID" value="KAJ8732369.1"/>
    <property type="molecule type" value="Genomic_DNA"/>
</dbReference>
<evidence type="ECO:0000313" key="1">
    <source>
        <dbReference type="EMBL" id="KAJ8732369.1"/>
    </source>
</evidence>
<comment type="caution">
    <text evidence="1">The sequence shown here is derived from an EMBL/GenBank/DDBJ whole genome shotgun (WGS) entry which is preliminary data.</text>
</comment>
<organism evidence="1 2">
    <name type="scientific">Mythimna loreyi</name>
    <dbReference type="NCBI Taxonomy" id="667449"/>
    <lineage>
        <taxon>Eukaryota</taxon>
        <taxon>Metazoa</taxon>
        <taxon>Ecdysozoa</taxon>
        <taxon>Arthropoda</taxon>
        <taxon>Hexapoda</taxon>
        <taxon>Insecta</taxon>
        <taxon>Pterygota</taxon>
        <taxon>Neoptera</taxon>
        <taxon>Endopterygota</taxon>
        <taxon>Lepidoptera</taxon>
        <taxon>Glossata</taxon>
        <taxon>Ditrysia</taxon>
        <taxon>Noctuoidea</taxon>
        <taxon>Noctuidae</taxon>
        <taxon>Noctuinae</taxon>
        <taxon>Hadenini</taxon>
        <taxon>Mythimna</taxon>
    </lineage>
</organism>
<evidence type="ECO:0000313" key="2">
    <source>
        <dbReference type="Proteomes" id="UP001231649"/>
    </source>
</evidence>
<sequence length="570" mass="65552">MESSSENSFAWTDTSSDSTSMAADDIIEYPNKNDVKETKGKKSKKKHEDQSVSLEPSAIIKEEKAYFDSKSNSSVKKEHIKIELDSDNDIKKKKKNIKNVESNGNHNYSQDSISYDESYLDMKVEQESSSSKHKKKKKRNRTSSIDLSTTPFKSHENNSGLEMYSDHVTIEEETENDTEIRKTKKKKKSKKKYDCDHPIPDFEEKMDVEETVVNSNNKGNDSDSFVTENTALQEENEESVGDEISLIKCDDSHTAHTLSFNNKASIQNSNKKLDTAKYRKQRISDRILFEDDDDDDDSGDDTNIQSSHVNHASNSENSKKQLKRFLKYNPNLKQLPQTYNNSMSITRDDEIWILKCPKEININDFNKTTLNIQGKSKIKVGGQSYEGNIEEEQSGTLSLLTIEQNNYKIRNFQLNGTINLRKRIPKAHFRDDNVMVNNQTNFIPLPETKCRHPLFGSNYKKALKIPAAIAERLNVQDTEDTLLRATKRKKKKNSKETNTSKQVSPLVSSDITMKTEPEFSLEIREKKKKKRKLMDDENPTPKKVKRIKHDPESAEAWESEKAIEENLFNF</sequence>
<keyword evidence="2" id="KW-1185">Reference proteome</keyword>
<protein>
    <submittedName>
        <fullName evidence="1">Uncharacterized protein</fullName>
    </submittedName>
</protein>
<proteinExistence type="predicted"/>
<reference evidence="1" key="1">
    <citation type="submission" date="2023-03" db="EMBL/GenBank/DDBJ databases">
        <title>Chromosome-level genomes of two armyworms, Mythimna separata and Mythimna loreyi, provide insights into the biosynthesis and reception of sex pheromones.</title>
        <authorList>
            <person name="Zhao H."/>
        </authorList>
    </citation>
    <scope>NUCLEOTIDE SEQUENCE</scope>
    <source>
        <strain evidence="1">BeijingLab</strain>
    </source>
</reference>
<name>A0ACC2R4E1_9NEOP</name>
<accession>A0ACC2R4E1</accession>